<protein>
    <submittedName>
        <fullName evidence="1">Uncharacterized protein</fullName>
    </submittedName>
</protein>
<comment type="caution">
    <text evidence="1">The sequence shown here is derived from an EMBL/GenBank/DDBJ whole genome shotgun (WGS) entry which is preliminary data.</text>
</comment>
<name>A0AAV4C0N0_9GAST</name>
<reference evidence="1 2" key="1">
    <citation type="journal article" date="2021" name="Elife">
        <title>Chloroplast acquisition without the gene transfer in kleptoplastic sea slugs, Plakobranchus ocellatus.</title>
        <authorList>
            <person name="Maeda T."/>
            <person name="Takahashi S."/>
            <person name="Yoshida T."/>
            <person name="Shimamura S."/>
            <person name="Takaki Y."/>
            <person name="Nagai Y."/>
            <person name="Toyoda A."/>
            <person name="Suzuki Y."/>
            <person name="Arimoto A."/>
            <person name="Ishii H."/>
            <person name="Satoh N."/>
            <person name="Nishiyama T."/>
            <person name="Hasebe M."/>
            <person name="Maruyama T."/>
            <person name="Minagawa J."/>
            <person name="Obokata J."/>
            <person name="Shigenobu S."/>
        </authorList>
    </citation>
    <scope>NUCLEOTIDE SEQUENCE [LARGE SCALE GENOMIC DNA]</scope>
</reference>
<dbReference type="Proteomes" id="UP000735302">
    <property type="component" value="Unassembled WGS sequence"/>
</dbReference>
<sequence>MAAVVLATLCPKKSVRGYNKRPWVGTSATLTILALTGAPISCDRAYAQVLTDFSEDQYKKVQVLPHPHDLGYPLGYSRSFCVLVPGYTGLGQLSPRRGKFSRATELPPHMLNQWEDSKLELGNPEREALRQLLLRYQDVFTASEFDLGDFTAVS</sequence>
<evidence type="ECO:0000313" key="2">
    <source>
        <dbReference type="Proteomes" id="UP000735302"/>
    </source>
</evidence>
<dbReference type="AlphaFoldDB" id="A0AAV4C0N0"/>
<dbReference type="EMBL" id="BLXT01005710">
    <property type="protein sequence ID" value="GFO25160.1"/>
    <property type="molecule type" value="Genomic_DNA"/>
</dbReference>
<gene>
    <name evidence="1" type="ORF">PoB_005166500</name>
</gene>
<keyword evidence="2" id="KW-1185">Reference proteome</keyword>
<evidence type="ECO:0000313" key="1">
    <source>
        <dbReference type="EMBL" id="GFO25160.1"/>
    </source>
</evidence>
<accession>A0AAV4C0N0</accession>
<proteinExistence type="predicted"/>
<organism evidence="1 2">
    <name type="scientific">Plakobranchus ocellatus</name>
    <dbReference type="NCBI Taxonomy" id="259542"/>
    <lineage>
        <taxon>Eukaryota</taxon>
        <taxon>Metazoa</taxon>
        <taxon>Spiralia</taxon>
        <taxon>Lophotrochozoa</taxon>
        <taxon>Mollusca</taxon>
        <taxon>Gastropoda</taxon>
        <taxon>Heterobranchia</taxon>
        <taxon>Euthyneura</taxon>
        <taxon>Panpulmonata</taxon>
        <taxon>Sacoglossa</taxon>
        <taxon>Placobranchoidea</taxon>
        <taxon>Plakobranchidae</taxon>
        <taxon>Plakobranchus</taxon>
    </lineage>
</organism>